<dbReference type="AlphaFoldDB" id="A0A199VYW4"/>
<gene>
    <name evidence="2" type="ORF">ACMD2_14908</name>
</gene>
<feature type="region of interest" description="Disordered" evidence="1">
    <location>
        <begin position="88"/>
        <end position="171"/>
    </location>
</feature>
<evidence type="ECO:0000313" key="3">
    <source>
        <dbReference type="Proteomes" id="UP000092600"/>
    </source>
</evidence>
<feature type="compositionally biased region" description="Basic and acidic residues" evidence="1">
    <location>
        <begin position="208"/>
        <end position="226"/>
    </location>
</feature>
<feature type="compositionally biased region" description="Low complexity" evidence="1">
    <location>
        <begin position="88"/>
        <end position="107"/>
    </location>
</feature>
<name>A0A199VYW4_ANACO</name>
<organism evidence="2 3">
    <name type="scientific">Ananas comosus</name>
    <name type="common">Pineapple</name>
    <name type="synonym">Ananas ananas</name>
    <dbReference type="NCBI Taxonomy" id="4615"/>
    <lineage>
        <taxon>Eukaryota</taxon>
        <taxon>Viridiplantae</taxon>
        <taxon>Streptophyta</taxon>
        <taxon>Embryophyta</taxon>
        <taxon>Tracheophyta</taxon>
        <taxon>Spermatophyta</taxon>
        <taxon>Magnoliopsida</taxon>
        <taxon>Liliopsida</taxon>
        <taxon>Poales</taxon>
        <taxon>Bromeliaceae</taxon>
        <taxon>Bromelioideae</taxon>
        <taxon>Ananas</taxon>
    </lineage>
</organism>
<proteinExistence type="predicted"/>
<feature type="compositionally biased region" description="Low complexity" evidence="1">
    <location>
        <begin position="154"/>
        <end position="166"/>
    </location>
</feature>
<protein>
    <submittedName>
        <fullName evidence="2">Uncharacterized protein</fullName>
    </submittedName>
</protein>
<dbReference type="EMBL" id="LSRQ01000536">
    <property type="protein sequence ID" value="OAY82194.1"/>
    <property type="molecule type" value="Genomic_DNA"/>
</dbReference>
<comment type="caution">
    <text evidence="2">The sequence shown here is derived from an EMBL/GenBank/DDBJ whole genome shotgun (WGS) entry which is preliminary data.</text>
</comment>
<sequence length="226" mass="22972">MPKKQNGVSPTENKKFTTIIVLPSAEIGEARVARNSKAFKLSPISGLAGARLLRLASGGTPRCAQARDGCGGGEEHDAHLGWQRRVAAATAERAEPAQARARSSGSSQRRRWPGQVAAARRRGRTETSARARAGAAAAGRGGGSGPQGRRRPAGRAAETAGTAAGAGSCGGCVRGGRGLDSAWARAGKLQDAAAARAAAAALWAARGGGDRRRGTPRGRGDVDKVP</sequence>
<accession>A0A199VYW4</accession>
<dbReference type="Proteomes" id="UP000092600">
    <property type="component" value="Unassembled WGS sequence"/>
</dbReference>
<feature type="region of interest" description="Disordered" evidence="1">
    <location>
        <begin position="200"/>
        <end position="226"/>
    </location>
</feature>
<reference evidence="2 3" key="1">
    <citation type="journal article" date="2016" name="DNA Res.">
        <title>The draft genome of MD-2 pineapple using hybrid error correction of long reads.</title>
        <authorList>
            <person name="Redwan R.M."/>
            <person name="Saidin A."/>
            <person name="Kumar S.V."/>
        </authorList>
    </citation>
    <scope>NUCLEOTIDE SEQUENCE [LARGE SCALE GENOMIC DNA]</scope>
    <source>
        <strain evidence="3">cv. MD2</strain>
        <tissue evidence="2">Leaf</tissue>
    </source>
</reference>
<evidence type="ECO:0000313" key="2">
    <source>
        <dbReference type="EMBL" id="OAY82194.1"/>
    </source>
</evidence>
<evidence type="ECO:0000256" key="1">
    <source>
        <dbReference type="SAM" id="MobiDB-lite"/>
    </source>
</evidence>